<dbReference type="EMBL" id="HBUE01187511">
    <property type="protein sequence ID" value="CAG6523419.1"/>
    <property type="molecule type" value="Transcribed_RNA"/>
</dbReference>
<feature type="compositionally biased region" description="Polar residues" evidence="1">
    <location>
        <begin position="59"/>
        <end position="78"/>
    </location>
</feature>
<protein>
    <submittedName>
        <fullName evidence="2">(northern house mosquito) hypothetical protein</fullName>
    </submittedName>
</protein>
<reference evidence="2" key="1">
    <citation type="submission" date="2021-05" db="EMBL/GenBank/DDBJ databases">
        <authorList>
            <person name="Alioto T."/>
            <person name="Alioto T."/>
            <person name="Gomez Garrido J."/>
        </authorList>
    </citation>
    <scope>NUCLEOTIDE SEQUENCE</scope>
</reference>
<feature type="region of interest" description="Disordered" evidence="1">
    <location>
        <begin position="1"/>
        <end position="106"/>
    </location>
</feature>
<feature type="compositionally biased region" description="Gly residues" evidence="1">
    <location>
        <begin position="28"/>
        <end position="42"/>
    </location>
</feature>
<accession>A0A8D8E2I2</accession>
<evidence type="ECO:0000313" key="2">
    <source>
        <dbReference type="EMBL" id="CAG6523419.1"/>
    </source>
</evidence>
<name>A0A8D8E2I2_CULPI</name>
<organism evidence="2">
    <name type="scientific">Culex pipiens</name>
    <name type="common">House mosquito</name>
    <dbReference type="NCBI Taxonomy" id="7175"/>
    <lineage>
        <taxon>Eukaryota</taxon>
        <taxon>Metazoa</taxon>
        <taxon>Ecdysozoa</taxon>
        <taxon>Arthropoda</taxon>
        <taxon>Hexapoda</taxon>
        <taxon>Insecta</taxon>
        <taxon>Pterygota</taxon>
        <taxon>Neoptera</taxon>
        <taxon>Endopterygota</taxon>
        <taxon>Diptera</taxon>
        <taxon>Nematocera</taxon>
        <taxon>Culicoidea</taxon>
        <taxon>Culicidae</taxon>
        <taxon>Culicinae</taxon>
        <taxon>Culicini</taxon>
        <taxon>Culex</taxon>
        <taxon>Culex</taxon>
    </lineage>
</organism>
<sequence length="106" mass="11089">MEEKIYSRDQGESGQEKIYSRGQDQGESGQGGEPGRTRGGSEGTDQGEAQQYPEGGAGSTRQSSFRSTLTTRGSSAGLDQSKPKMGVPKAAGERGLTSRGYQGSLP</sequence>
<feature type="compositionally biased region" description="Basic and acidic residues" evidence="1">
    <location>
        <begin position="1"/>
        <end position="19"/>
    </location>
</feature>
<dbReference type="AlphaFoldDB" id="A0A8D8E2I2"/>
<evidence type="ECO:0000256" key="1">
    <source>
        <dbReference type="SAM" id="MobiDB-lite"/>
    </source>
</evidence>
<proteinExistence type="predicted"/>
<dbReference type="EMBL" id="HBUE01293294">
    <property type="protein sequence ID" value="CAG6575081.1"/>
    <property type="molecule type" value="Transcribed_RNA"/>
</dbReference>